<dbReference type="EMBL" id="JPFU01000013">
    <property type="protein sequence ID" value="KEQ35145.1"/>
    <property type="molecule type" value="Genomic_DNA"/>
</dbReference>
<evidence type="ECO:0000256" key="6">
    <source>
        <dbReference type="SAM" id="Phobius"/>
    </source>
</evidence>
<dbReference type="Proteomes" id="UP000028090">
    <property type="component" value="Unassembled WGS sequence"/>
</dbReference>
<evidence type="ECO:0000256" key="5">
    <source>
        <dbReference type="SAM" id="MobiDB-lite"/>
    </source>
</evidence>
<feature type="domain" description="G5" evidence="9">
    <location>
        <begin position="497"/>
        <end position="580"/>
    </location>
</feature>
<evidence type="ECO:0000313" key="11">
    <source>
        <dbReference type="Proteomes" id="UP000028090"/>
    </source>
</evidence>
<keyword evidence="2" id="KW-0964">Secreted</keyword>
<accession>A0A081PWS2</accession>
<comment type="caution">
    <text evidence="10">The sequence shown here is derived from an EMBL/GenBank/DDBJ whole genome shotgun (WGS) entry which is preliminary data.</text>
</comment>
<feature type="domain" description="G5" evidence="9">
    <location>
        <begin position="646"/>
        <end position="726"/>
    </location>
</feature>
<name>A0A081PWS2_STRMT</name>
<dbReference type="SMART" id="SM01208">
    <property type="entry name" value="G5"/>
    <property type="match status" value="7"/>
</dbReference>
<keyword evidence="1" id="KW-0134">Cell wall</keyword>
<feature type="region of interest" description="Disordered" evidence="5">
    <location>
        <begin position="376"/>
        <end position="398"/>
    </location>
</feature>
<organism evidence="10 11">
    <name type="scientific">Streptococcus mitis</name>
    <dbReference type="NCBI Taxonomy" id="28037"/>
    <lineage>
        <taxon>Bacteria</taxon>
        <taxon>Bacillati</taxon>
        <taxon>Bacillota</taxon>
        <taxon>Bacilli</taxon>
        <taxon>Lactobacillales</taxon>
        <taxon>Streptococcaceae</taxon>
        <taxon>Streptococcus</taxon>
        <taxon>Streptococcus mitis group</taxon>
    </lineage>
</organism>
<keyword evidence="6" id="KW-1133">Transmembrane helix</keyword>
<dbReference type="PROSITE" id="PS50847">
    <property type="entry name" value="GRAM_POS_ANCHORING"/>
    <property type="match status" value="1"/>
</dbReference>
<dbReference type="NCBIfam" id="TIGR01167">
    <property type="entry name" value="LPXTG_anchor"/>
    <property type="match status" value="1"/>
</dbReference>
<protein>
    <submittedName>
        <fullName evidence="10">LPXTG-motif cell wall anchor domain protein</fullName>
    </submittedName>
</protein>
<dbReference type="PROSITE" id="PS51109">
    <property type="entry name" value="G5"/>
    <property type="match status" value="6"/>
</dbReference>
<evidence type="ECO:0000256" key="2">
    <source>
        <dbReference type="ARBA" id="ARBA00022525"/>
    </source>
</evidence>
<keyword evidence="3 7" id="KW-0732">Signal</keyword>
<dbReference type="Gene3D" id="2.20.230.10">
    <property type="entry name" value="Resuscitation-promoting factor rpfb"/>
    <property type="match status" value="7"/>
</dbReference>
<feature type="chain" id="PRO_5039157989" evidence="7">
    <location>
        <begin position="21"/>
        <end position="910"/>
    </location>
</feature>
<evidence type="ECO:0000313" key="10">
    <source>
        <dbReference type="EMBL" id="KEQ35145.1"/>
    </source>
</evidence>
<keyword evidence="6" id="KW-0472">Membrane</keyword>
<dbReference type="PATRIC" id="fig|28037.95.peg.1703"/>
<evidence type="ECO:0000259" key="8">
    <source>
        <dbReference type="PROSITE" id="PS50847"/>
    </source>
</evidence>
<dbReference type="OrthoDB" id="2237793at2"/>
<keyword evidence="6" id="KW-0812">Transmembrane</keyword>
<feature type="domain" description="G5" evidence="9">
    <location>
        <begin position="792"/>
        <end position="872"/>
    </location>
</feature>
<dbReference type="RefSeq" id="WP_042901491.1">
    <property type="nucleotide sequence ID" value="NZ_JPFU01000013.1"/>
</dbReference>
<dbReference type="InterPro" id="IPR019931">
    <property type="entry name" value="LPXTG_anchor"/>
</dbReference>
<evidence type="ECO:0000256" key="4">
    <source>
        <dbReference type="ARBA" id="ARBA00023088"/>
    </source>
</evidence>
<dbReference type="AlphaFoldDB" id="A0A081PWS2"/>
<evidence type="ECO:0000256" key="7">
    <source>
        <dbReference type="SAM" id="SignalP"/>
    </source>
</evidence>
<feature type="domain" description="G5" evidence="9">
    <location>
        <begin position="573"/>
        <end position="653"/>
    </location>
</feature>
<keyword evidence="4" id="KW-0572">Peptidoglycan-anchor</keyword>
<reference evidence="10 11" key="1">
    <citation type="submission" date="2014-05" db="EMBL/GenBank/DDBJ databases">
        <authorList>
            <person name="Daugherty S.C."/>
            <person name="Tallon L.J."/>
            <person name="Sadzewicz L."/>
            <person name="Kilian M."/>
            <person name="Tettelin H."/>
        </authorList>
    </citation>
    <scope>NUCLEOTIDE SEQUENCE [LARGE SCALE GENOMIC DNA]</scope>
    <source>
        <strain evidence="10 11">SK629</strain>
    </source>
</reference>
<feature type="domain" description="Gram-positive cocci surface proteins LPxTG" evidence="8">
    <location>
        <begin position="876"/>
        <end position="910"/>
    </location>
</feature>
<gene>
    <name evidence="10" type="ORF">SK629_1775</name>
</gene>
<evidence type="ECO:0000259" key="9">
    <source>
        <dbReference type="PROSITE" id="PS51109"/>
    </source>
</evidence>
<feature type="domain" description="G5" evidence="9">
    <location>
        <begin position="422"/>
        <end position="503"/>
    </location>
</feature>
<evidence type="ECO:0000256" key="1">
    <source>
        <dbReference type="ARBA" id="ARBA00022512"/>
    </source>
</evidence>
<dbReference type="InterPro" id="IPR011098">
    <property type="entry name" value="G5_dom"/>
</dbReference>
<feature type="signal peptide" evidence="7">
    <location>
        <begin position="1"/>
        <end position="20"/>
    </location>
</feature>
<feature type="transmembrane region" description="Helical" evidence="6">
    <location>
        <begin position="886"/>
        <end position="904"/>
    </location>
</feature>
<proteinExistence type="predicted"/>
<evidence type="ECO:0000256" key="3">
    <source>
        <dbReference type="ARBA" id="ARBA00022729"/>
    </source>
</evidence>
<dbReference type="Pfam" id="PF07501">
    <property type="entry name" value="G5"/>
    <property type="match status" value="7"/>
</dbReference>
<sequence length="910" mass="100497">MRKWKQSCSVILGLTVLGFANLVEVVTPFVETTKVYAQENSNVNGNTLTFTAKSREEINRTTEKKIKPMDLLVLLDFSPSNNSNITKMFSDLKSLVSTMSDEDQIWLFSYDMNFKDSYKAKRSEIASGKPMNKKNLINLLENKELSFLSRDTAAYKFKDLFKTEGWNVSGDSIGKDFSEIYNNYSGKKNSYVSTIQFTDEWQGDEKIDVQYANWAKNHAKTFYTVTYNANESSYSVEAMKAAGHNNIFISGYSTNESERQKAINAQFAKTAVEEIKEETVSVKQKGTVSIIPEADLTLTSAELVSPNGQKTPLTITNNTVSWSGDLDNGSYTVHYTFTGTPSVERSIRSSVTVDGKKVDEKINTLRPEKIAFETKYEEDPSLAAGQEKEKQAGSEGSQLVSLKDGKVISTTITKPKVDRIVLRGTKGSDVEVKTEDIPFNTTYTEDPELEIGQTKVVTEGTVGQKEITKTYVTQSGKRVGDPAVTEKILKKAVDKVIAKGTKGQDVDVSESDIAFKTVYTEDPELEFGQEKILTEGVLGVKRTTKTYVTQKGVRTKDEPSIKEEVLKEAVDKVVARGSKSAVAAKELDYKTTYVEDKDSEAGKKTVVTKGSKGHETSTVTHSFNSETGEVTANEPKVEKTESVDEVISVGTKPVVTTKDLDYKTKYVEDKESEAGKKTVVTKGSKGHETSTITYSFNSETGEATANEPKVEKTESVDEVISVGTKPVVTTKELDYKTTYVEDKESEAGKKTVVTKGSKGHETTTITYSFNSETGEVTANEPKVEKTEPVDEVISVGIKPKVEIRETEFKTEKRENKDLKKGEEKIVQAGVKGRETITTTYYLNPDTGEVKENKPSLEKVDPVNEIIEVGTQAEKVLPNTGTSLSNFLTLTGIIGIALGISVIIYRKLKKK</sequence>
<feature type="domain" description="G5" evidence="9">
    <location>
        <begin position="719"/>
        <end position="799"/>
    </location>
</feature>